<proteinExistence type="predicted"/>
<evidence type="ECO:0000313" key="2">
    <source>
        <dbReference type="Proteomes" id="UP000389128"/>
    </source>
</evidence>
<sequence length="297" mass="32990">MTDPGSAQSPTFTPNGHRVGLLDFTLPFYLFNGHILIDGAVNGRPGKFMFDTGTEFPFLLNNHFLPLSKDQLVGQGHAASGQDIVIYRQKEPVASIEIGAQIRFENVPALLHADWGFLEQAYTSHFLGSIGHGFNRNYLFVVDYDAQTITFHALNQEESVLARVIDPARVLATLHFTPTGVDGKMPEVDMQIGDETLTAFFDTGNSGTLELTEHMKNTLERKGKLTLTASDHTYGSYEASVRGTLQGLSYSAQPLGEIRNLLFTSGTRDRVGLGYHFLKNYITVWDYSRRTLTLLKP</sequence>
<dbReference type="EMBL" id="SDKK01000021">
    <property type="protein sequence ID" value="TYC54379.1"/>
    <property type="molecule type" value="Genomic_DNA"/>
</dbReference>
<dbReference type="InterPro" id="IPR021109">
    <property type="entry name" value="Peptidase_aspartic_dom_sf"/>
</dbReference>
<name>A0A6C2CM07_9RHOO</name>
<dbReference type="RefSeq" id="WP_148580727.1">
    <property type="nucleotide sequence ID" value="NZ_SDKK01000021.1"/>
</dbReference>
<organism evidence="1 2">
    <name type="scientific">Zoogloea oleivorans</name>
    <dbReference type="NCBI Taxonomy" id="1552750"/>
    <lineage>
        <taxon>Bacteria</taxon>
        <taxon>Pseudomonadati</taxon>
        <taxon>Pseudomonadota</taxon>
        <taxon>Betaproteobacteria</taxon>
        <taxon>Rhodocyclales</taxon>
        <taxon>Zoogloeaceae</taxon>
        <taxon>Zoogloea</taxon>
    </lineage>
</organism>
<reference evidence="1 2" key="1">
    <citation type="submission" date="2019-01" db="EMBL/GenBank/DDBJ databases">
        <title>Zoogloea oleivorans genome sequencing and assembly.</title>
        <authorList>
            <person name="Tancsics A."/>
            <person name="Farkas M."/>
            <person name="Kriszt B."/>
            <person name="Maroti G."/>
            <person name="Horvath B."/>
        </authorList>
    </citation>
    <scope>NUCLEOTIDE SEQUENCE [LARGE SCALE GENOMIC DNA]</scope>
    <source>
        <strain evidence="1 2">Buc</strain>
    </source>
</reference>
<dbReference type="OrthoDB" id="5166556at2"/>
<dbReference type="AlphaFoldDB" id="A0A6C2CM07"/>
<comment type="caution">
    <text evidence="1">The sequence shown here is derived from an EMBL/GenBank/DDBJ whole genome shotgun (WGS) entry which is preliminary data.</text>
</comment>
<dbReference type="Proteomes" id="UP000389128">
    <property type="component" value="Unassembled WGS sequence"/>
</dbReference>
<evidence type="ECO:0000313" key="1">
    <source>
        <dbReference type="EMBL" id="TYC54379.1"/>
    </source>
</evidence>
<accession>A0A6C2CM07</accession>
<keyword evidence="2" id="KW-1185">Reference proteome</keyword>
<protein>
    <recommendedName>
        <fullName evidence="3">Aspartyl protease</fullName>
    </recommendedName>
</protein>
<dbReference type="Gene3D" id="2.40.70.10">
    <property type="entry name" value="Acid Proteases"/>
    <property type="match status" value="1"/>
</dbReference>
<evidence type="ECO:0008006" key="3">
    <source>
        <dbReference type="Google" id="ProtNLM"/>
    </source>
</evidence>
<gene>
    <name evidence="1" type="ORF">ETQ85_19330</name>
</gene>